<feature type="transmembrane region" description="Helical" evidence="5">
    <location>
        <begin position="283"/>
        <end position="306"/>
    </location>
</feature>
<dbReference type="InterPro" id="IPR011701">
    <property type="entry name" value="MFS"/>
</dbReference>
<dbReference type="InterPro" id="IPR020846">
    <property type="entry name" value="MFS_dom"/>
</dbReference>
<dbReference type="PROSITE" id="PS00216">
    <property type="entry name" value="SUGAR_TRANSPORT_1"/>
    <property type="match status" value="1"/>
</dbReference>
<evidence type="ECO:0000259" key="6">
    <source>
        <dbReference type="PROSITE" id="PS50850"/>
    </source>
</evidence>
<gene>
    <name evidence="7" type="ORF">COY67_01075</name>
</gene>
<feature type="transmembrane region" description="Helical" evidence="5">
    <location>
        <begin position="252"/>
        <end position="271"/>
    </location>
</feature>
<evidence type="ECO:0000256" key="5">
    <source>
        <dbReference type="SAM" id="Phobius"/>
    </source>
</evidence>
<accession>A0A2M7RF90</accession>
<evidence type="ECO:0000313" key="7">
    <source>
        <dbReference type="EMBL" id="PIY95221.1"/>
    </source>
</evidence>
<evidence type="ECO:0000256" key="2">
    <source>
        <dbReference type="ARBA" id="ARBA00022692"/>
    </source>
</evidence>
<dbReference type="PANTHER" id="PTHR23530:SF1">
    <property type="entry name" value="PERMEASE, MAJOR FACILITATOR SUPERFAMILY-RELATED"/>
    <property type="match status" value="1"/>
</dbReference>
<evidence type="ECO:0000256" key="3">
    <source>
        <dbReference type="ARBA" id="ARBA00022989"/>
    </source>
</evidence>
<comment type="subcellular location">
    <subcellularLocation>
        <location evidence="1">Membrane</location>
        <topology evidence="1">Multi-pass membrane protein</topology>
    </subcellularLocation>
</comment>
<dbReference type="AlphaFoldDB" id="A0A2M7RF90"/>
<evidence type="ECO:0000256" key="1">
    <source>
        <dbReference type="ARBA" id="ARBA00004141"/>
    </source>
</evidence>
<dbReference type="Gene3D" id="1.20.1250.20">
    <property type="entry name" value="MFS general substrate transporter like domains"/>
    <property type="match status" value="1"/>
</dbReference>
<feature type="transmembrane region" description="Helical" evidence="5">
    <location>
        <begin position="218"/>
        <end position="240"/>
    </location>
</feature>
<feature type="transmembrane region" description="Helical" evidence="5">
    <location>
        <begin position="70"/>
        <end position="89"/>
    </location>
</feature>
<keyword evidence="2 5" id="KW-0812">Transmembrane</keyword>
<evidence type="ECO:0000313" key="8">
    <source>
        <dbReference type="Proteomes" id="UP000228689"/>
    </source>
</evidence>
<name>A0A2M7RF90_9BACT</name>
<comment type="caution">
    <text evidence="7">The sequence shown here is derived from an EMBL/GenBank/DDBJ whole genome shotgun (WGS) entry which is preliminary data.</text>
</comment>
<protein>
    <recommendedName>
        <fullName evidence="6">Major facilitator superfamily (MFS) profile domain-containing protein</fullName>
    </recommendedName>
</protein>
<dbReference type="EMBL" id="PFMC01000025">
    <property type="protein sequence ID" value="PIY95221.1"/>
    <property type="molecule type" value="Genomic_DNA"/>
</dbReference>
<feature type="transmembrane region" description="Helical" evidence="5">
    <location>
        <begin position="38"/>
        <end position="58"/>
    </location>
</feature>
<dbReference type="GO" id="GO:0016020">
    <property type="term" value="C:membrane"/>
    <property type="evidence" value="ECO:0007669"/>
    <property type="project" value="UniProtKB-SubCell"/>
</dbReference>
<dbReference type="SUPFAM" id="SSF103473">
    <property type="entry name" value="MFS general substrate transporter"/>
    <property type="match status" value="1"/>
</dbReference>
<sequence length="394" mass="44255">MEKKTINLYVSLVAMMQLMFGLHAAVYVIFLLQNNLSLFQVSLVNLCFMSDVFLFEIPTGAVADIAGRKISFVLSNIICGIGFIYYSMGDNFTEFIVAEVILALGVTLTSGALRAWLVDSLHHYGWNGNLVDVFRLEGRVGNIALLIGGIVGAYLGKADLSRPFLVVGVCSLALALYVWIVMKEDYWINKEENERNFFQNMKKVASESIAYGLKHQTIFVVISSSVIMVLAMQAFNMYWQPWFRPDLPGNEYLGYIWAGVVIFTVIGNELVSWFTKKFQNIKYGYLVIGESIACLMILSVVCHNFYVSLMFFWAHELFRGIFRPYTNAVIQENTPSHTRATVDSFVSMMQKGAAAIGLFSFGLIADKGSIGLSWIIASLFIALILPFILLIKRR</sequence>
<dbReference type="CDD" id="cd06174">
    <property type="entry name" value="MFS"/>
    <property type="match status" value="1"/>
</dbReference>
<keyword evidence="4 5" id="KW-0472">Membrane</keyword>
<feature type="domain" description="Major facilitator superfamily (MFS) profile" evidence="6">
    <location>
        <begin position="1"/>
        <end position="394"/>
    </location>
</feature>
<dbReference type="GO" id="GO:0022857">
    <property type="term" value="F:transmembrane transporter activity"/>
    <property type="evidence" value="ECO:0007669"/>
    <property type="project" value="InterPro"/>
</dbReference>
<dbReference type="Pfam" id="PF07690">
    <property type="entry name" value="MFS_1"/>
    <property type="match status" value="1"/>
</dbReference>
<evidence type="ECO:0000256" key="4">
    <source>
        <dbReference type="ARBA" id="ARBA00023136"/>
    </source>
</evidence>
<dbReference type="PANTHER" id="PTHR23530">
    <property type="entry name" value="TRANSPORT PROTEIN-RELATED"/>
    <property type="match status" value="1"/>
</dbReference>
<reference evidence="8" key="1">
    <citation type="submission" date="2017-09" db="EMBL/GenBank/DDBJ databases">
        <title>Depth-based differentiation of microbial function through sediment-hosted aquifers and enrichment of novel symbionts in the deep terrestrial subsurface.</title>
        <authorList>
            <person name="Probst A.J."/>
            <person name="Ladd B."/>
            <person name="Jarett J.K."/>
            <person name="Geller-Mcgrath D.E."/>
            <person name="Sieber C.M.K."/>
            <person name="Emerson J.B."/>
            <person name="Anantharaman K."/>
            <person name="Thomas B.C."/>
            <person name="Malmstrom R."/>
            <person name="Stieglmeier M."/>
            <person name="Klingl A."/>
            <person name="Woyke T."/>
            <person name="Ryan C.M."/>
            <person name="Banfield J.F."/>
        </authorList>
    </citation>
    <scope>NUCLEOTIDE SEQUENCE [LARGE SCALE GENOMIC DNA]</scope>
</reference>
<proteinExistence type="predicted"/>
<feature type="transmembrane region" description="Helical" evidence="5">
    <location>
        <begin position="370"/>
        <end position="391"/>
    </location>
</feature>
<feature type="transmembrane region" description="Helical" evidence="5">
    <location>
        <begin position="95"/>
        <end position="117"/>
    </location>
</feature>
<dbReference type="InterPro" id="IPR053160">
    <property type="entry name" value="MFS_DHA3_Transporter"/>
</dbReference>
<dbReference type="InterPro" id="IPR005829">
    <property type="entry name" value="Sugar_transporter_CS"/>
</dbReference>
<feature type="transmembrane region" description="Helical" evidence="5">
    <location>
        <begin position="12"/>
        <end position="32"/>
    </location>
</feature>
<dbReference type="Proteomes" id="UP000228689">
    <property type="component" value="Unassembled WGS sequence"/>
</dbReference>
<feature type="transmembrane region" description="Helical" evidence="5">
    <location>
        <begin position="138"/>
        <end position="156"/>
    </location>
</feature>
<feature type="transmembrane region" description="Helical" evidence="5">
    <location>
        <begin position="162"/>
        <end position="182"/>
    </location>
</feature>
<keyword evidence="3 5" id="KW-1133">Transmembrane helix</keyword>
<dbReference type="PROSITE" id="PS50850">
    <property type="entry name" value="MFS"/>
    <property type="match status" value="1"/>
</dbReference>
<organism evidence="7 8">
    <name type="scientific">Candidatus Komeilibacteria bacterium CG_4_10_14_0_8_um_filter_37_78</name>
    <dbReference type="NCBI Taxonomy" id="1974471"/>
    <lineage>
        <taxon>Bacteria</taxon>
        <taxon>Candidatus Komeiliibacteriota</taxon>
    </lineage>
</organism>
<dbReference type="InterPro" id="IPR036259">
    <property type="entry name" value="MFS_trans_sf"/>
</dbReference>